<keyword evidence="3" id="KW-0687">Ribonucleoprotein</keyword>
<dbReference type="GO" id="GO:0002181">
    <property type="term" value="P:cytoplasmic translation"/>
    <property type="evidence" value="ECO:0007669"/>
    <property type="project" value="TreeGrafter"/>
</dbReference>
<dbReference type="InterPro" id="IPR038630">
    <property type="entry name" value="L24e/L24_sf"/>
</dbReference>
<proteinExistence type="inferred from homology"/>
<dbReference type="FunFam" id="2.30.170.20:FF:000002">
    <property type="entry name" value="60S ribosomal protein L24"/>
    <property type="match status" value="1"/>
</dbReference>
<dbReference type="SUPFAM" id="SSF57716">
    <property type="entry name" value="Glucocorticoid receptor-like (DNA-binding domain)"/>
    <property type="match status" value="1"/>
</dbReference>
<feature type="compositionally biased region" description="Polar residues" evidence="4">
    <location>
        <begin position="637"/>
        <end position="647"/>
    </location>
</feature>
<name>A0AAD5U749_9FUNG</name>
<dbReference type="Gene3D" id="3.40.50.12660">
    <property type="match status" value="1"/>
</dbReference>
<keyword evidence="7" id="KW-1185">Reference proteome</keyword>
<accession>A0AAD5U749</accession>
<feature type="region of interest" description="Disordered" evidence="4">
    <location>
        <begin position="626"/>
        <end position="676"/>
    </location>
</feature>
<comment type="similarity">
    <text evidence="1">Belongs to the eukaryotic ribosomal protein eL24 family.</text>
</comment>
<dbReference type="Proteomes" id="UP001211065">
    <property type="component" value="Unassembled WGS sequence"/>
</dbReference>
<evidence type="ECO:0000256" key="1">
    <source>
        <dbReference type="ARBA" id="ARBA00005647"/>
    </source>
</evidence>
<dbReference type="AlphaFoldDB" id="A0AAD5U749"/>
<dbReference type="GO" id="GO:0003729">
    <property type="term" value="F:mRNA binding"/>
    <property type="evidence" value="ECO:0007669"/>
    <property type="project" value="TreeGrafter"/>
</dbReference>
<evidence type="ECO:0000259" key="5">
    <source>
        <dbReference type="SMART" id="SM00746"/>
    </source>
</evidence>
<protein>
    <submittedName>
        <fullName evidence="6">60S ribosomal protein L24</fullName>
    </submittedName>
</protein>
<dbReference type="CDD" id="cd00472">
    <property type="entry name" value="Ribosomal_L24e_L24"/>
    <property type="match status" value="1"/>
</dbReference>
<dbReference type="Pfam" id="PF00656">
    <property type="entry name" value="Peptidase_C14"/>
    <property type="match status" value="1"/>
</dbReference>
<gene>
    <name evidence="6" type="primary">RPL24_1</name>
    <name evidence="6" type="ORF">HK099_007254</name>
</gene>
<dbReference type="InterPro" id="IPR000988">
    <property type="entry name" value="Ribosomal_eL24-rel_N"/>
</dbReference>
<dbReference type="Gene3D" id="6.10.250.1270">
    <property type="match status" value="1"/>
</dbReference>
<feature type="domain" description="TRASH" evidence="5">
    <location>
        <begin position="22"/>
        <end position="60"/>
    </location>
</feature>
<comment type="caution">
    <text evidence="6">The sequence shown here is derived from an EMBL/GenBank/DDBJ whole genome shotgun (WGS) entry which is preliminary data.</text>
</comment>
<dbReference type="SMART" id="SM00746">
    <property type="entry name" value="TRASH"/>
    <property type="match status" value="2"/>
</dbReference>
<keyword evidence="2 6" id="KW-0689">Ribosomal protein</keyword>
<dbReference type="GO" id="GO:0003735">
    <property type="term" value="F:structural constituent of ribosome"/>
    <property type="evidence" value="ECO:0007669"/>
    <property type="project" value="InterPro"/>
</dbReference>
<dbReference type="InterPro" id="IPR023442">
    <property type="entry name" value="Ribosomal_eL24_CS"/>
</dbReference>
<feature type="domain" description="TRASH" evidence="5">
    <location>
        <begin position="425"/>
        <end position="471"/>
    </location>
</feature>
<dbReference type="InterPro" id="IPR011017">
    <property type="entry name" value="TRASH_dom"/>
</dbReference>
<dbReference type="PANTHER" id="PTHR10792:SF1">
    <property type="entry name" value="RIBOSOMAL PROTEIN L24"/>
    <property type="match status" value="1"/>
</dbReference>
<dbReference type="GO" id="GO:0004197">
    <property type="term" value="F:cysteine-type endopeptidase activity"/>
    <property type="evidence" value="ECO:0007669"/>
    <property type="project" value="InterPro"/>
</dbReference>
<dbReference type="EMBL" id="JADGJW010000069">
    <property type="protein sequence ID" value="KAJ3225171.1"/>
    <property type="molecule type" value="Genomic_DNA"/>
</dbReference>
<dbReference type="GO" id="GO:0006508">
    <property type="term" value="P:proteolysis"/>
    <property type="evidence" value="ECO:0007669"/>
    <property type="project" value="InterPro"/>
</dbReference>
<sequence length="1001" mass="113316">MEVFNVTHEYKYNFIVIQDEICNFSGFKIYPGHGRTYVRGDSKTFRFLNGKCESYFLQRLKPSKLDWTVVFRRLHKKGFTEEVAKKRSRRTVKLQRAVAGVTLESIKAKRTQKPAEREAARKMALDKVKQAKKEAQDKKKIEKVKLAASSGKVQPKRTASKQQAKGAAPKVQAKSRSLNEMEAYSTDTTLENIELFKQNAFHFSHVKENNNNNSAAKPNHQPTWHGDESKVFPSSLYTTDGDYNRLYSVPVPIVNLAQVDGNLNTIPVFNNHLSMDNFSILKNNSGTPLQELTTPLMMNEINSGYKQPQVTLLQHNLLPNNNFANFKNTDSSRDIGLQSLELSTSDLRSPKELSADNDVKNLQLELAKPGIKPPKTIISFPEQVKKKIKNDTFENKLSDEKIKYFSKKLLQITHTQTRGDYTSACVLCGNLLKTGGKQKFSHVKKCQMLPSRPTVQEFLNDKCKAEFLKALFNQNPFVNIKISTHHLIPSSGMSNDNMDIIIHFQNILRWIEIQNNFYFILTITTTNEKLPIFNQMTSFVIYYILTPYFPVVNKQTNQPLTRMKNEIPLAQKLIPIFINFFSNDDDDAMSESEVQGKGVSKGKDSSGKKSGFFSNLFSSLKKVLNSSDDTSKESPKSSKNSQRSGSEVENVDISPVNSIVEDSNKSDSLSVASKSSEEEGVLRDKWYSDSIPSASTDSHSDDKVMYGSDAIAPDGPFKKNDATAHSATVGKRKALLIGINYGDQHVCGNDLKKMKKWLQNVYHFKDDKTLLRCLTDEFEISEESKNLLPTKKNIIMGMEWLAEGAKAGDSLFFYFSGHGGVESSGESMRKIKINLKIDNLHLERSKDETIFPVDYKDVGKIADDEMHEILYIGAMDKNEVKEPCCKKSEFWNTATKVFQNLTLTRRNEKVENENMENKCRHTKAYCTMLSGSTQFEDSKTDVEVKNTGALTNALIRFVTPNNPNPTFRELIVNIRLSLKKYHQTPQFSSGLEISLDDNFGL</sequence>
<dbReference type="Gene3D" id="2.30.170.20">
    <property type="entry name" value="Ribosomal protein L24e"/>
    <property type="match status" value="1"/>
</dbReference>
<dbReference type="InterPro" id="IPR056366">
    <property type="entry name" value="Ribosomal_eL24"/>
</dbReference>
<evidence type="ECO:0000256" key="4">
    <source>
        <dbReference type="SAM" id="MobiDB-lite"/>
    </source>
</evidence>
<dbReference type="PROSITE" id="PS01073">
    <property type="entry name" value="RIBOSOMAL_L24E"/>
    <property type="match status" value="1"/>
</dbReference>
<dbReference type="InterPro" id="IPR011600">
    <property type="entry name" value="Pept_C14_caspase"/>
</dbReference>
<dbReference type="PANTHER" id="PTHR10792">
    <property type="entry name" value="60S RIBOSOMAL PROTEIN L24"/>
    <property type="match status" value="1"/>
</dbReference>
<dbReference type="GO" id="GO:0022625">
    <property type="term" value="C:cytosolic large ribosomal subunit"/>
    <property type="evidence" value="ECO:0007669"/>
    <property type="project" value="TreeGrafter"/>
</dbReference>
<feature type="region of interest" description="Disordered" evidence="4">
    <location>
        <begin position="128"/>
        <end position="176"/>
    </location>
</feature>
<feature type="compositionally biased region" description="Basic and acidic residues" evidence="4">
    <location>
        <begin position="128"/>
        <end position="145"/>
    </location>
</feature>
<dbReference type="Pfam" id="PF01246">
    <property type="entry name" value="Ribosomal_L24e"/>
    <property type="match status" value="1"/>
</dbReference>
<evidence type="ECO:0000256" key="2">
    <source>
        <dbReference type="ARBA" id="ARBA00022980"/>
    </source>
</evidence>
<reference evidence="6" key="1">
    <citation type="submission" date="2020-05" db="EMBL/GenBank/DDBJ databases">
        <title>Phylogenomic resolution of chytrid fungi.</title>
        <authorList>
            <person name="Stajich J.E."/>
            <person name="Amses K."/>
            <person name="Simmons R."/>
            <person name="Seto K."/>
            <person name="Myers J."/>
            <person name="Bonds A."/>
            <person name="Quandt C.A."/>
            <person name="Barry K."/>
            <person name="Liu P."/>
            <person name="Grigoriev I."/>
            <person name="Longcore J.E."/>
            <person name="James T.Y."/>
        </authorList>
    </citation>
    <scope>NUCLEOTIDE SEQUENCE</scope>
    <source>
        <strain evidence="6">JEL0476</strain>
    </source>
</reference>
<evidence type="ECO:0000313" key="7">
    <source>
        <dbReference type="Proteomes" id="UP001211065"/>
    </source>
</evidence>
<evidence type="ECO:0000313" key="6">
    <source>
        <dbReference type="EMBL" id="KAJ3225171.1"/>
    </source>
</evidence>
<evidence type="ECO:0000256" key="3">
    <source>
        <dbReference type="ARBA" id="ARBA00023274"/>
    </source>
</evidence>
<organism evidence="6 7">
    <name type="scientific">Clydaea vesicula</name>
    <dbReference type="NCBI Taxonomy" id="447962"/>
    <lineage>
        <taxon>Eukaryota</taxon>
        <taxon>Fungi</taxon>
        <taxon>Fungi incertae sedis</taxon>
        <taxon>Chytridiomycota</taxon>
        <taxon>Chytridiomycota incertae sedis</taxon>
        <taxon>Chytridiomycetes</taxon>
        <taxon>Lobulomycetales</taxon>
        <taxon>Lobulomycetaceae</taxon>
        <taxon>Clydaea</taxon>
    </lineage>
</organism>